<protein>
    <submittedName>
        <fullName evidence="2">Uncharacterized protein</fullName>
    </submittedName>
</protein>
<feature type="signal peptide" evidence="1">
    <location>
        <begin position="1"/>
        <end position="19"/>
    </location>
</feature>
<reference evidence="2 3" key="1">
    <citation type="submission" date="2014-12" db="EMBL/GenBank/DDBJ databases">
        <title>Draft Genome Sequence of Pseudoalteromonas luteoviolacea HI1.</title>
        <authorList>
            <person name="Asahina A.Y."/>
            <person name="Hadfield M.G."/>
        </authorList>
    </citation>
    <scope>NUCLEOTIDE SEQUENCE [LARGE SCALE GENOMIC DNA]</scope>
    <source>
        <strain evidence="2 3">HI1</strain>
    </source>
</reference>
<sequence>MKALLLATLSLAGTAAAHAFPVEVFNADQQCQSRATSTGERFLPPCHFSGKNIFAQKSNSYANGSIIENGLYKTLLNYTFECESMRPLSVRYTLSNGDGSSVSNRIAGSRTYEPNSIELTHGNQDSVVSFSGLDGATGFQAMKPGCKLEVQQMVKYPEPRYFSAVASHLVSFNLHLERMASLAVPSTGHINLLAAIDNTVATLEFMQFDIEDEILAEDLRVILEDLTSTKTYLEANCGSGSYSSLCTQQLANLRSAVTSELSSNEIDIAQLYNYLNSQANWLADKYVGRDRSIIQGAVNKLSTRL</sequence>
<keyword evidence="1" id="KW-0732">Signal</keyword>
<evidence type="ECO:0000313" key="3">
    <source>
        <dbReference type="Proteomes" id="UP000031327"/>
    </source>
</evidence>
<proteinExistence type="predicted"/>
<feature type="chain" id="PRO_5002137155" evidence="1">
    <location>
        <begin position="20"/>
        <end position="305"/>
    </location>
</feature>
<comment type="caution">
    <text evidence="2">The sequence shown here is derived from an EMBL/GenBank/DDBJ whole genome shotgun (WGS) entry which is preliminary data.</text>
</comment>
<accession>A0A0C1Q1Z3</accession>
<name>A0A0C1Q1Z3_9GAMM</name>
<dbReference type="Proteomes" id="UP000031327">
    <property type="component" value="Unassembled WGS sequence"/>
</dbReference>
<dbReference type="OrthoDB" id="6284395at2"/>
<dbReference type="AlphaFoldDB" id="A0A0C1Q1Z3"/>
<evidence type="ECO:0000256" key="1">
    <source>
        <dbReference type="SAM" id="SignalP"/>
    </source>
</evidence>
<gene>
    <name evidence="2" type="ORF">JF50_21740</name>
</gene>
<evidence type="ECO:0000313" key="2">
    <source>
        <dbReference type="EMBL" id="KID54551.1"/>
    </source>
</evidence>
<organism evidence="2 3">
    <name type="scientific">Pseudoalteromonas luteoviolacea</name>
    <dbReference type="NCBI Taxonomy" id="43657"/>
    <lineage>
        <taxon>Bacteria</taxon>
        <taxon>Pseudomonadati</taxon>
        <taxon>Pseudomonadota</taxon>
        <taxon>Gammaproteobacteria</taxon>
        <taxon>Alteromonadales</taxon>
        <taxon>Pseudoalteromonadaceae</taxon>
        <taxon>Pseudoalteromonas</taxon>
    </lineage>
</organism>
<dbReference type="RefSeq" id="WP_039611458.1">
    <property type="nucleotide sequence ID" value="NZ_JWIC01000010.1"/>
</dbReference>
<dbReference type="EMBL" id="JWIC01000010">
    <property type="protein sequence ID" value="KID54551.1"/>
    <property type="molecule type" value="Genomic_DNA"/>
</dbReference>